<organism evidence="1 2">
    <name type="scientific">Bifidobacterium bifidum LMG 13195</name>
    <dbReference type="NCBI Taxonomy" id="1207542"/>
    <lineage>
        <taxon>Bacteria</taxon>
        <taxon>Bacillati</taxon>
        <taxon>Actinomycetota</taxon>
        <taxon>Actinomycetes</taxon>
        <taxon>Bifidobacteriales</taxon>
        <taxon>Bifidobacteriaceae</taxon>
        <taxon>Bifidobacterium</taxon>
    </lineage>
</organism>
<dbReference type="EMBL" id="AP018131">
    <property type="protein sequence ID" value="BBA47143.1"/>
    <property type="molecule type" value="Genomic_DNA"/>
</dbReference>
<evidence type="ECO:0000313" key="1">
    <source>
        <dbReference type="EMBL" id="BBA47143.1"/>
    </source>
</evidence>
<evidence type="ECO:0000313" key="2">
    <source>
        <dbReference type="Proteomes" id="UP000262177"/>
    </source>
</evidence>
<reference evidence="1 2" key="1">
    <citation type="journal article" date="2017" name="Biosci. Biotechnol. Biochem.">
        <title>Identification and characterization of a sulfoglycosidase from Bifidobacterium bifidum implicated in mucin glycan utilization.</title>
        <authorList>
            <person name="Katoh T."/>
            <person name="Maeshibu T."/>
            <person name="Kikkawa K."/>
            <person name="Gotoh A."/>
            <person name="Tomabechi Y."/>
            <person name="Nakamura M."/>
            <person name="Liao W.-H."/>
            <person name="Yamaguchi M."/>
            <person name="Ashida H."/>
            <person name="Yamamoto K."/>
            <person name="Katayama T."/>
        </authorList>
    </citation>
    <scope>NUCLEOTIDE SEQUENCE [LARGE SCALE GENOMIC DNA]</scope>
    <source>
        <strain evidence="1 2">JCM 7004</strain>
    </source>
</reference>
<proteinExistence type="predicted"/>
<gene>
    <name evidence="1" type="ORF">BBJK_00140</name>
</gene>
<sequence length="39" mass="4119">MLSIILESIGMTATVRAKRYSGAGRHDSAGSPRVSLTLD</sequence>
<dbReference type="AlphaFoldDB" id="A0A286T9S7"/>
<name>A0A286T9S7_BIFBI</name>
<protein>
    <submittedName>
        <fullName evidence="1">Uncharacterized protein</fullName>
    </submittedName>
</protein>
<accession>A0A286T9S7</accession>
<dbReference type="Proteomes" id="UP000262177">
    <property type="component" value="Chromosome"/>
</dbReference>